<evidence type="ECO:0000256" key="8">
    <source>
        <dbReference type="ARBA" id="ARBA00039097"/>
    </source>
</evidence>
<organism evidence="12 13">
    <name type="scientific">Desulfacinum infernum DSM 9756</name>
    <dbReference type="NCBI Taxonomy" id="1121391"/>
    <lineage>
        <taxon>Bacteria</taxon>
        <taxon>Pseudomonadati</taxon>
        <taxon>Thermodesulfobacteriota</taxon>
        <taxon>Syntrophobacteria</taxon>
        <taxon>Syntrophobacterales</taxon>
        <taxon>Syntrophobacteraceae</taxon>
        <taxon>Desulfacinum</taxon>
    </lineage>
</organism>
<dbReference type="InterPro" id="IPR001757">
    <property type="entry name" value="P_typ_ATPase"/>
</dbReference>
<evidence type="ECO:0000256" key="10">
    <source>
        <dbReference type="RuleBase" id="RU362081"/>
    </source>
</evidence>
<evidence type="ECO:0000313" key="13">
    <source>
        <dbReference type="Proteomes" id="UP000184076"/>
    </source>
</evidence>
<comment type="subcellular location">
    <subcellularLocation>
        <location evidence="10">Cell membrane</location>
    </subcellularLocation>
    <subcellularLocation>
        <location evidence="1">Membrane</location>
    </subcellularLocation>
</comment>
<dbReference type="PANTHER" id="PTHR48085">
    <property type="entry name" value="CADMIUM/ZINC-TRANSPORTING ATPASE HMA2-RELATED"/>
    <property type="match status" value="1"/>
</dbReference>
<comment type="catalytic activity">
    <reaction evidence="9">
        <text>Zn(2+)(in) + ATP + H2O = Zn(2+)(out) + ADP + phosphate + H(+)</text>
        <dbReference type="Rhea" id="RHEA:20621"/>
        <dbReference type="ChEBI" id="CHEBI:15377"/>
        <dbReference type="ChEBI" id="CHEBI:15378"/>
        <dbReference type="ChEBI" id="CHEBI:29105"/>
        <dbReference type="ChEBI" id="CHEBI:30616"/>
        <dbReference type="ChEBI" id="CHEBI:43474"/>
        <dbReference type="ChEBI" id="CHEBI:456216"/>
        <dbReference type="EC" id="7.2.2.12"/>
    </reaction>
</comment>
<dbReference type="SUPFAM" id="SSF81665">
    <property type="entry name" value="Calcium ATPase, transmembrane domain M"/>
    <property type="match status" value="1"/>
</dbReference>
<dbReference type="InterPro" id="IPR051014">
    <property type="entry name" value="Cation_Transport_ATPase_IB"/>
</dbReference>
<evidence type="ECO:0000256" key="6">
    <source>
        <dbReference type="ARBA" id="ARBA00022989"/>
    </source>
</evidence>
<dbReference type="GO" id="GO:0005886">
    <property type="term" value="C:plasma membrane"/>
    <property type="evidence" value="ECO:0007669"/>
    <property type="project" value="UniProtKB-SubCell"/>
</dbReference>
<dbReference type="Gene3D" id="3.40.50.1000">
    <property type="entry name" value="HAD superfamily/HAD-like"/>
    <property type="match status" value="1"/>
</dbReference>
<evidence type="ECO:0000259" key="11">
    <source>
        <dbReference type="Pfam" id="PF00122"/>
    </source>
</evidence>
<dbReference type="OrthoDB" id="5496529at2"/>
<feature type="transmembrane region" description="Helical" evidence="10">
    <location>
        <begin position="20"/>
        <end position="37"/>
    </location>
</feature>
<evidence type="ECO:0000256" key="1">
    <source>
        <dbReference type="ARBA" id="ARBA00004370"/>
    </source>
</evidence>
<dbReference type="GO" id="GO:0016887">
    <property type="term" value="F:ATP hydrolysis activity"/>
    <property type="evidence" value="ECO:0007669"/>
    <property type="project" value="InterPro"/>
</dbReference>
<dbReference type="Gene3D" id="2.70.150.10">
    <property type="entry name" value="Calcium-transporting ATPase, cytoplasmic transduction domain A"/>
    <property type="match status" value="1"/>
</dbReference>
<keyword evidence="3 10" id="KW-0812">Transmembrane</keyword>
<dbReference type="EC" id="7.2.2.12" evidence="8"/>
<dbReference type="SFLD" id="SFLDF00027">
    <property type="entry name" value="p-type_atpase"/>
    <property type="match status" value="1"/>
</dbReference>
<dbReference type="PROSITE" id="PS01229">
    <property type="entry name" value="COF_2"/>
    <property type="match status" value="1"/>
</dbReference>
<dbReference type="SFLD" id="SFLDG00002">
    <property type="entry name" value="C1.7:_P-type_atpase_like"/>
    <property type="match status" value="1"/>
</dbReference>
<evidence type="ECO:0000256" key="7">
    <source>
        <dbReference type="ARBA" id="ARBA00023136"/>
    </source>
</evidence>
<dbReference type="PANTHER" id="PTHR48085:SF5">
    <property type="entry name" value="CADMIUM_ZINC-TRANSPORTING ATPASE HMA4-RELATED"/>
    <property type="match status" value="1"/>
</dbReference>
<dbReference type="Pfam" id="PF00122">
    <property type="entry name" value="E1-E2_ATPase"/>
    <property type="match status" value="1"/>
</dbReference>
<dbReference type="NCBIfam" id="TIGR01525">
    <property type="entry name" value="ATPase-IB_hvy"/>
    <property type="match status" value="1"/>
</dbReference>
<dbReference type="RefSeq" id="WP_073038249.1">
    <property type="nucleotide sequence ID" value="NZ_FQVB01000011.1"/>
</dbReference>
<feature type="transmembrane region" description="Helical" evidence="10">
    <location>
        <begin position="244"/>
        <end position="263"/>
    </location>
</feature>
<dbReference type="NCBIfam" id="TIGR01511">
    <property type="entry name" value="ATPase-IB1_Cu"/>
    <property type="match status" value="1"/>
</dbReference>
<dbReference type="GO" id="GO:0005524">
    <property type="term" value="F:ATP binding"/>
    <property type="evidence" value="ECO:0007669"/>
    <property type="project" value="UniProtKB-UniRule"/>
</dbReference>
<dbReference type="SUPFAM" id="SSF81653">
    <property type="entry name" value="Calcium ATPase, transduction domain A"/>
    <property type="match status" value="1"/>
</dbReference>
<dbReference type="NCBIfam" id="TIGR01494">
    <property type="entry name" value="ATPase_P-type"/>
    <property type="match status" value="1"/>
</dbReference>
<evidence type="ECO:0000256" key="9">
    <source>
        <dbReference type="ARBA" id="ARBA00047308"/>
    </source>
</evidence>
<dbReference type="PRINTS" id="PR00941">
    <property type="entry name" value="CDATPASE"/>
</dbReference>
<dbReference type="InterPro" id="IPR023299">
    <property type="entry name" value="ATPase_P-typ_cyto_dom_N"/>
</dbReference>
<accession>A0A1M4Z212</accession>
<feature type="transmembrane region" description="Helical" evidence="10">
    <location>
        <begin position="83"/>
        <end position="110"/>
    </location>
</feature>
<dbReference type="InterPro" id="IPR044492">
    <property type="entry name" value="P_typ_ATPase_HD_dom"/>
</dbReference>
<dbReference type="FunFam" id="2.70.150.10:FF:000002">
    <property type="entry name" value="Copper-transporting ATPase 1, putative"/>
    <property type="match status" value="1"/>
</dbReference>
<dbReference type="InterPro" id="IPR036412">
    <property type="entry name" value="HAD-like_sf"/>
</dbReference>
<dbReference type="EMBL" id="FQVB01000011">
    <property type="protein sequence ID" value="SHF12113.1"/>
    <property type="molecule type" value="Genomic_DNA"/>
</dbReference>
<dbReference type="InterPro" id="IPR018303">
    <property type="entry name" value="ATPase_P-typ_P_site"/>
</dbReference>
<gene>
    <name evidence="12" type="ORF">SAMN02745206_01381</name>
</gene>
<feature type="transmembrane region" description="Helical" evidence="10">
    <location>
        <begin position="269"/>
        <end position="294"/>
    </location>
</feature>
<dbReference type="GO" id="GO:0046872">
    <property type="term" value="F:metal ion binding"/>
    <property type="evidence" value="ECO:0007669"/>
    <property type="project" value="UniProtKB-KW"/>
</dbReference>
<feature type="transmembrane region" description="Helical" evidence="10">
    <location>
        <begin position="576"/>
        <end position="599"/>
    </location>
</feature>
<dbReference type="PROSITE" id="PS00154">
    <property type="entry name" value="ATPASE_E1_E2"/>
    <property type="match status" value="1"/>
</dbReference>
<dbReference type="STRING" id="1121391.SAMN02745206_01381"/>
<evidence type="ECO:0000256" key="4">
    <source>
        <dbReference type="ARBA" id="ARBA00022723"/>
    </source>
</evidence>
<protein>
    <recommendedName>
        <fullName evidence="8">P-type Zn(2+) transporter</fullName>
        <ecNumber evidence="8">7.2.2.12</ecNumber>
    </recommendedName>
</protein>
<name>A0A1M4Z212_9BACT</name>
<dbReference type="InterPro" id="IPR008250">
    <property type="entry name" value="ATPase_P-typ_transduc_dom_A_sf"/>
</dbReference>
<keyword evidence="6 10" id="KW-1133">Transmembrane helix</keyword>
<keyword evidence="5" id="KW-1278">Translocase</keyword>
<dbReference type="SUPFAM" id="SSF56784">
    <property type="entry name" value="HAD-like"/>
    <property type="match status" value="1"/>
</dbReference>
<dbReference type="SFLD" id="SFLDS00003">
    <property type="entry name" value="Haloacid_Dehalogenase"/>
    <property type="match status" value="1"/>
</dbReference>
<sequence length="629" mass="66670">MIGRFSHVGVYRELARSSEFYRILFAGVLALASYLWDRNAAVPSAPGKALALASLALNGLPIIWNAAKGLLERRTNVDELVSLAIIACLIQGEFLTAAFVSFVMVLGALIEELTTDSARNAIKSLMNLAPEMAVLVTEDGTRSVPLRDVKVGDRLLIRPGDRIPVDGVIEAGQTSVDESAITGEPVPREKARGSEVFAGTLNQNGVVEIRVTKVGENTVLGKVIRLVASAEAHKPQAVRVIDRYARWFTPVILLCAGVTWVLTHDVSKAVTVLIVGCPCALILAAPTAIVATVGRAARAGILVKGGLYLEEAGRADVVLFDKTGTLTEGNPKVDRIVALDGVDPSAVLARAASVERHSTHPLARAVLKAAHYARVTLCRAEEVVTEIGLGVRARVEGCLVEVGSAYLGGGTLSVPPPLRDHLESFKRSGATPLVVFENKQPVGVLSVQDHVRPGAGEAVRQLRNLGIQLIGILSGDHDVSARRVAREVGLGQVWSELKPHEKLEVIRTFQADGRVVIFVGDGINDAPALAAANVGIAMGSAGTDVALETADIALMHDDIHRLPFLIRLSRRMLKTIRWNIAFGMFFNALAVAAGGAGLLSPIMGAVVHNVGSILVVLSSASIGFAKDRV</sequence>
<keyword evidence="13" id="KW-1185">Reference proteome</keyword>
<proteinExistence type="inferred from homology"/>
<dbReference type="PRINTS" id="PR00119">
    <property type="entry name" value="CATATPASE"/>
</dbReference>
<comment type="similarity">
    <text evidence="2 10">Belongs to the cation transport ATPase (P-type) (TC 3.A.3) family. Type IB subfamily.</text>
</comment>
<dbReference type="InterPro" id="IPR059000">
    <property type="entry name" value="ATPase_P-type_domA"/>
</dbReference>
<dbReference type="InterPro" id="IPR023298">
    <property type="entry name" value="ATPase_P-typ_TM_dom_sf"/>
</dbReference>
<dbReference type="InterPro" id="IPR023214">
    <property type="entry name" value="HAD_sf"/>
</dbReference>
<dbReference type="GO" id="GO:0016463">
    <property type="term" value="F:P-type zinc transporter activity"/>
    <property type="evidence" value="ECO:0007669"/>
    <property type="project" value="UniProtKB-EC"/>
</dbReference>
<reference evidence="13" key="1">
    <citation type="submission" date="2016-11" db="EMBL/GenBank/DDBJ databases">
        <authorList>
            <person name="Varghese N."/>
            <person name="Submissions S."/>
        </authorList>
    </citation>
    <scope>NUCLEOTIDE SEQUENCE [LARGE SCALE GENOMIC DNA]</scope>
    <source>
        <strain evidence="13">DSM 9756</strain>
    </source>
</reference>
<keyword evidence="10" id="KW-0067">ATP-binding</keyword>
<evidence type="ECO:0000256" key="2">
    <source>
        <dbReference type="ARBA" id="ARBA00006024"/>
    </source>
</evidence>
<keyword evidence="10" id="KW-0547">Nucleotide-binding</keyword>
<dbReference type="CDD" id="cd02079">
    <property type="entry name" value="P-type_ATPase_HM"/>
    <property type="match status" value="1"/>
</dbReference>
<keyword evidence="10" id="KW-1003">Cell membrane</keyword>
<dbReference type="Gene3D" id="3.40.1110.10">
    <property type="entry name" value="Calcium-transporting ATPase, cytoplasmic domain N"/>
    <property type="match status" value="1"/>
</dbReference>
<feature type="domain" description="P-type ATPase A" evidence="11">
    <location>
        <begin position="128"/>
        <end position="227"/>
    </location>
</feature>
<evidence type="ECO:0000256" key="3">
    <source>
        <dbReference type="ARBA" id="ARBA00022692"/>
    </source>
</evidence>
<evidence type="ECO:0000313" key="12">
    <source>
        <dbReference type="EMBL" id="SHF12113.1"/>
    </source>
</evidence>
<keyword evidence="7 10" id="KW-0472">Membrane</keyword>
<dbReference type="AlphaFoldDB" id="A0A1M4Z212"/>
<dbReference type="Proteomes" id="UP000184076">
    <property type="component" value="Unassembled WGS sequence"/>
</dbReference>
<dbReference type="InterPro" id="IPR027256">
    <property type="entry name" value="P-typ_ATPase_IB"/>
</dbReference>
<keyword evidence="4 10" id="KW-0479">Metal-binding</keyword>
<feature type="transmembrane region" description="Helical" evidence="10">
    <location>
        <begin position="605"/>
        <end position="625"/>
    </location>
</feature>
<dbReference type="Pfam" id="PF00702">
    <property type="entry name" value="Hydrolase"/>
    <property type="match status" value="1"/>
</dbReference>
<evidence type="ECO:0000256" key="5">
    <source>
        <dbReference type="ARBA" id="ARBA00022967"/>
    </source>
</evidence>